<dbReference type="EMBL" id="KV448235">
    <property type="protein sequence ID" value="OAX39798.1"/>
    <property type="molecule type" value="Genomic_DNA"/>
</dbReference>
<evidence type="ECO:0000313" key="2">
    <source>
        <dbReference type="Proteomes" id="UP000092154"/>
    </source>
</evidence>
<dbReference type="AlphaFoldDB" id="A0A1B7N4M5"/>
<gene>
    <name evidence="1" type="ORF">K503DRAFT_865122</name>
</gene>
<proteinExistence type="predicted"/>
<dbReference type="Proteomes" id="UP000092154">
    <property type="component" value="Unassembled WGS sequence"/>
</dbReference>
<evidence type="ECO:0000313" key="1">
    <source>
        <dbReference type="EMBL" id="OAX39798.1"/>
    </source>
</evidence>
<accession>A0A1B7N4M5</accession>
<protein>
    <submittedName>
        <fullName evidence="1">Uncharacterized protein</fullName>
    </submittedName>
</protein>
<organism evidence="1 2">
    <name type="scientific">Rhizopogon vinicolor AM-OR11-026</name>
    <dbReference type="NCBI Taxonomy" id="1314800"/>
    <lineage>
        <taxon>Eukaryota</taxon>
        <taxon>Fungi</taxon>
        <taxon>Dikarya</taxon>
        <taxon>Basidiomycota</taxon>
        <taxon>Agaricomycotina</taxon>
        <taxon>Agaricomycetes</taxon>
        <taxon>Agaricomycetidae</taxon>
        <taxon>Boletales</taxon>
        <taxon>Suillineae</taxon>
        <taxon>Rhizopogonaceae</taxon>
        <taxon>Rhizopogon</taxon>
    </lineage>
</organism>
<sequence>MFWLNYNCGRSCRSCTGCSTAACLMGGKREKSFTPISERTTSLDNPHFSTSSFTNGQQGLLRWRSAILPAARSTARTGGLLPSTAPTIIRRPTLRSTIRWTRVPTSTTTTDSLCSTTQSIQWWRWSYWLPGLPCWRMSLLLC</sequence>
<name>A0A1B7N4M5_9AGAM</name>
<reference evidence="1 2" key="1">
    <citation type="submission" date="2016-06" db="EMBL/GenBank/DDBJ databases">
        <title>Comparative genomics of the ectomycorrhizal sister species Rhizopogon vinicolor and Rhizopogon vesiculosus (Basidiomycota: Boletales) reveals a divergence of the mating type B locus.</title>
        <authorList>
            <consortium name="DOE Joint Genome Institute"/>
            <person name="Mujic A.B."/>
            <person name="Kuo A."/>
            <person name="Tritt A."/>
            <person name="Lipzen A."/>
            <person name="Chen C."/>
            <person name="Johnson J."/>
            <person name="Sharma A."/>
            <person name="Barry K."/>
            <person name="Grigoriev I.V."/>
            <person name="Spatafora J.W."/>
        </authorList>
    </citation>
    <scope>NUCLEOTIDE SEQUENCE [LARGE SCALE GENOMIC DNA]</scope>
    <source>
        <strain evidence="1 2">AM-OR11-026</strain>
    </source>
</reference>
<keyword evidence="2" id="KW-1185">Reference proteome</keyword>
<dbReference type="InParanoid" id="A0A1B7N4M5"/>